<comment type="caution">
    <text evidence="7">The sequence shown here is derived from an EMBL/GenBank/DDBJ whole genome shotgun (WGS) entry which is preliminary data.</text>
</comment>
<feature type="domain" description="Integral membrane bound transporter" evidence="6">
    <location>
        <begin position="47"/>
        <end position="177"/>
    </location>
</feature>
<feature type="transmembrane region" description="Helical" evidence="5">
    <location>
        <begin position="359"/>
        <end position="379"/>
    </location>
</feature>
<accession>A0AA42WB00</accession>
<dbReference type="Proteomes" id="UP001161276">
    <property type="component" value="Unassembled WGS sequence"/>
</dbReference>
<dbReference type="GO" id="GO:0022857">
    <property type="term" value="F:transmembrane transporter activity"/>
    <property type="evidence" value="ECO:0007669"/>
    <property type="project" value="InterPro"/>
</dbReference>
<dbReference type="AlphaFoldDB" id="A0AA42WB00"/>
<feature type="transmembrane region" description="Helical" evidence="5">
    <location>
        <begin position="161"/>
        <end position="184"/>
    </location>
</feature>
<dbReference type="GO" id="GO:0005886">
    <property type="term" value="C:plasma membrane"/>
    <property type="evidence" value="ECO:0007669"/>
    <property type="project" value="InterPro"/>
</dbReference>
<evidence type="ECO:0000256" key="2">
    <source>
        <dbReference type="ARBA" id="ARBA00022692"/>
    </source>
</evidence>
<dbReference type="EMBL" id="JAOCKG010000006">
    <property type="protein sequence ID" value="MDH2051985.1"/>
    <property type="molecule type" value="Genomic_DNA"/>
</dbReference>
<feature type="transmembrane region" description="Helical" evidence="5">
    <location>
        <begin position="82"/>
        <end position="102"/>
    </location>
</feature>
<feature type="transmembrane region" description="Helical" evidence="5">
    <location>
        <begin position="252"/>
        <end position="271"/>
    </location>
</feature>
<reference evidence="7" key="1">
    <citation type="submission" date="2022-09" db="EMBL/GenBank/DDBJ databases">
        <title>Intensive care unit water sources are persistently colonized with multi-drug resistant bacteria and are the site of extensive horizontal gene transfer of antibiotic resistance genes.</title>
        <authorList>
            <person name="Diorio-Toth L."/>
        </authorList>
    </citation>
    <scope>NUCLEOTIDE SEQUENCE</scope>
    <source>
        <strain evidence="7">GD03676</strain>
    </source>
</reference>
<feature type="domain" description="Integral membrane bound transporter" evidence="6">
    <location>
        <begin position="274"/>
        <end position="374"/>
    </location>
</feature>
<sequence>MNAMNLASTLLRTCRAAVTALMRELAAWKPSRDRAIFSAEAVLSVALAVALANALHLSYTWWAAISGFAVMQTSFAGSVERAAHRVIGTLMGAALGAIAGPLIGDRPWLFVPALGVIGGVAAYHANGSKAPYAWMLGGVTALMVTYEAHVLNSLESTAVFAALRAAEVVIGTLACVVVASVFHFGPRWYRRIRPPTASATAFGGGEGATPPAAIPAPSAESLRRNRLVLGMQAALAIVLLAAATYFLDMPGFAQSLVTAIAVLMLPAGKLVDGTRQPIIEKMVQRVIGCLLAGALGMALLPVTQGQAVLSMLVLSLGVWTGCHVQSGPQGASYVGRQFTIAFIMVFVQDHQWANDPMPALLRLSGILSGIAVLAAVMLATRRLKFEFILPSIRMR</sequence>
<evidence type="ECO:0000259" key="6">
    <source>
        <dbReference type="Pfam" id="PF13515"/>
    </source>
</evidence>
<gene>
    <name evidence="7" type="ORF">N5K24_16380</name>
</gene>
<evidence type="ECO:0000313" key="8">
    <source>
        <dbReference type="Proteomes" id="UP001161276"/>
    </source>
</evidence>
<evidence type="ECO:0000256" key="1">
    <source>
        <dbReference type="ARBA" id="ARBA00004141"/>
    </source>
</evidence>
<proteinExistence type="predicted"/>
<dbReference type="Pfam" id="PF13515">
    <property type="entry name" value="FUSC_2"/>
    <property type="match status" value="2"/>
</dbReference>
<feature type="transmembrane region" description="Helical" evidence="5">
    <location>
        <begin position="108"/>
        <end position="125"/>
    </location>
</feature>
<organism evidence="7 8">
    <name type="scientific">Achromobacter marplatensis</name>
    <dbReference type="NCBI Taxonomy" id="470868"/>
    <lineage>
        <taxon>Bacteria</taxon>
        <taxon>Pseudomonadati</taxon>
        <taxon>Pseudomonadota</taxon>
        <taxon>Betaproteobacteria</taxon>
        <taxon>Burkholderiales</taxon>
        <taxon>Alcaligenaceae</taxon>
        <taxon>Achromobacter</taxon>
    </lineage>
</organism>
<feature type="transmembrane region" description="Helical" evidence="5">
    <location>
        <begin position="283"/>
        <end position="301"/>
    </location>
</feature>
<dbReference type="InterPro" id="IPR049453">
    <property type="entry name" value="Memb_transporter_dom"/>
</dbReference>
<feature type="transmembrane region" description="Helical" evidence="5">
    <location>
        <begin position="40"/>
        <end position="70"/>
    </location>
</feature>
<evidence type="ECO:0000256" key="3">
    <source>
        <dbReference type="ARBA" id="ARBA00022989"/>
    </source>
</evidence>
<keyword evidence="2 5" id="KW-0812">Transmembrane</keyword>
<name>A0AA42WB00_9BURK</name>
<evidence type="ECO:0000313" key="7">
    <source>
        <dbReference type="EMBL" id="MDH2051985.1"/>
    </source>
</evidence>
<evidence type="ECO:0000256" key="4">
    <source>
        <dbReference type="ARBA" id="ARBA00023136"/>
    </source>
</evidence>
<protein>
    <submittedName>
        <fullName evidence="7">FUSC family protein</fullName>
    </submittedName>
</protein>
<evidence type="ECO:0000256" key="5">
    <source>
        <dbReference type="SAM" id="Phobius"/>
    </source>
</evidence>
<feature type="transmembrane region" description="Helical" evidence="5">
    <location>
        <begin position="227"/>
        <end position="246"/>
    </location>
</feature>
<feature type="transmembrane region" description="Helical" evidence="5">
    <location>
        <begin position="132"/>
        <end position="149"/>
    </location>
</feature>
<keyword evidence="4 5" id="KW-0472">Membrane</keyword>
<dbReference type="RefSeq" id="WP_280027526.1">
    <property type="nucleotide sequence ID" value="NZ_JAOCKG010000006.1"/>
</dbReference>
<comment type="subcellular location">
    <subcellularLocation>
        <location evidence="1">Membrane</location>
        <topology evidence="1">Multi-pass membrane protein</topology>
    </subcellularLocation>
</comment>
<keyword evidence="3 5" id="KW-1133">Transmembrane helix</keyword>